<keyword evidence="4" id="KW-0486">Methionine biosynthesis</keyword>
<dbReference type="eggNOG" id="KOG1166">
    <property type="taxonomic scope" value="Eukaryota"/>
</dbReference>
<evidence type="ECO:0000256" key="3">
    <source>
        <dbReference type="ARBA" id="ARBA00023002"/>
    </source>
</evidence>
<sequence length="816" mass="89721">MAAPVRSVLPVVLLGCGGVGRHLLRHILSCRPLHANQGVAIRVLGVADSSSLLVADDLHSNGFDDALLADLCAAKSAGSPLSSLLSRGQCQLFNNPEARRKVIDTASVLGKTTGLVLVDCSATYDTVGMLKDAVDRGCCVVLANKKPLTCAYVMSSLSLPSGTLGYVMSELEDGKRFSEVVKTAKSLGYTEPDPRDDLSGMDVARKVESLYPSEFGPDAMSTKDFLESGLVQLDKSIEERVKAASLKGNVLRYVCKIESTGCQVGLEELPKNSALGRLRGSDNVMDYVKDAKPLLKKMEKNRIGLKRSAFYMAYAVYYEKHKRFEDAENMYRLGTQNLAEPVGELQKAHEQFIRRVELYKRRKSRVQQERMPNKVQSIAISKNEVEGQSRSCTKPKSNPVQRSGSGSNPHLGFPHPLGRPLSRGTSGETMSLSRHNSDDTVVVRFVGSALVGKSETEDACHHGLVEPTINTKEAMDAISSMFLEPLEPETKLKRRSNRDKPSFNQEASAFEIFVDEDEPNKSGPSKLQDKNMKQDNPKLSQQASAFEIFVDEDDPYCNNQNMVQHRHFNKENTQVNQNASGFEIFVDENEAHGNGRNAMSHKSSGCPPKPSRDSKQQANFDFQKPFVGGFAILPDDEDEQLEKNDNGVKINSGTVQLTDDKDTSLCSRQTDSKIRCDDLRPAISGLREDTVFHRFVGSAVVGEPKVENACHHGLVEPTVNLKEAMDDINNMFGIPLNFKGEKPKNKKTTALSERKAALLSGFSILADDEPGENPAAQVKPSNASKFECQSGLFEPTITTRDVMAEINDMFGMPLDF</sequence>
<evidence type="ECO:0000313" key="8">
    <source>
        <dbReference type="EnsemblPlants" id="ORUFI12G01700.1"/>
    </source>
</evidence>
<dbReference type="PANTHER" id="PTHR43070:SF3">
    <property type="entry name" value="HOMOSERINE DEHYDROGENASE"/>
    <property type="match status" value="1"/>
</dbReference>
<evidence type="ECO:0000256" key="4">
    <source>
        <dbReference type="RuleBase" id="RU000579"/>
    </source>
</evidence>
<feature type="domain" description="BUB1 N-terminal" evidence="7">
    <location>
        <begin position="207"/>
        <end position="374"/>
    </location>
</feature>
<keyword evidence="2 4" id="KW-0521">NADP</keyword>
<dbReference type="EnsemblPlants" id="ORUFI12G01700.1">
    <property type="protein sequence ID" value="ORUFI12G01700.1"/>
    <property type="gene ID" value="ORUFI12G01700"/>
</dbReference>
<comment type="pathway">
    <text evidence="4">Amino-acid biosynthesis; L-methionine biosynthesis via de novo pathway; L-homoserine from L-aspartate: step 3/3.</text>
</comment>
<dbReference type="SUPFAM" id="SSF55347">
    <property type="entry name" value="Glyceraldehyde-3-phosphate dehydrogenase-like, C-terminal domain"/>
    <property type="match status" value="1"/>
</dbReference>
<dbReference type="Gene3D" id="3.30.360.10">
    <property type="entry name" value="Dihydrodipicolinate Reductase, domain 2"/>
    <property type="match status" value="1"/>
</dbReference>
<feature type="region of interest" description="Disordered" evidence="6">
    <location>
        <begin position="592"/>
        <end position="616"/>
    </location>
</feature>
<dbReference type="Proteomes" id="UP000008022">
    <property type="component" value="Unassembled WGS sequence"/>
</dbReference>
<dbReference type="InterPro" id="IPR001342">
    <property type="entry name" value="HDH_cat"/>
</dbReference>
<feature type="compositionally biased region" description="Polar residues" evidence="6">
    <location>
        <begin position="423"/>
        <end position="434"/>
    </location>
</feature>
<dbReference type="UniPathway" id="UPA00051">
    <property type="reaction ID" value="UER00465"/>
</dbReference>
<feature type="region of interest" description="Disordered" evidence="6">
    <location>
        <begin position="510"/>
        <end position="537"/>
    </location>
</feature>
<dbReference type="EC" id="1.1.1.3" evidence="1 4"/>
<keyword evidence="4" id="KW-0028">Amino-acid biosynthesis</keyword>
<evidence type="ECO:0000256" key="6">
    <source>
        <dbReference type="SAM" id="MobiDB-lite"/>
    </source>
</evidence>
<evidence type="ECO:0000256" key="1">
    <source>
        <dbReference type="ARBA" id="ARBA00013213"/>
    </source>
</evidence>
<dbReference type="PANTHER" id="PTHR43070">
    <property type="match status" value="1"/>
</dbReference>
<keyword evidence="4" id="KW-0791">Threonine biosynthesis</keyword>
<keyword evidence="9" id="KW-1185">Reference proteome</keyword>
<dbReference type="SUPFAM" id="SSF51735">
    <property type="entry name" value="NAD(P)-binding Rossmann-fold domains"/>
    <property type="match status" value="1"/>
</dbReference>
<dbReference type="Gene3D" id="3.40.50.720">
    <property type="entry name" value="NAD(P)-binding Rossmann-like Domain"/>
    <property type="match status" value="1"/>
</dbReference>
<proteinExistence type="inferred from homology"/>
<protein>
    <recommendedName>
        <fullName evidence="1 4">Homoserine dehydrogenase</fullName>
        <ecNumber evidence="1 4">1.1.1.3</ecNumber>
    </recommendedName>
</protein>
<dbReference type="PROSITE" id="PS51489">
    <property type="entry name" value="BUB1_N"/>
    <property type="match status" value="1"/>
</dbReference>
<organism evidence="8 9">
    <name type="scientific">Oryza rufipogon</name>
    <name type="common">Brownbeard rice</name>
    <name type="synonym">Asian wild rice</name>
    <dbReference type="NCBI Taxonomy" id="4529"/>
    <lineage>
        <taxon>Eukaryota</taxon>
        <taxon>Viridiplantae</taxon>
        <taxon>Streptophyta</taxon>
        <taxon>Embryophyta</taxon>
        <taxon>Tracheophyta</taxon>
        <taxon>Spermatophyta</taxon>
        <taxon>Magnoliopsida</taxon>
        <taxon>Liliopsida</taxon>
        <taxon>Poales</taxon>
        <taxon>Poaceae</taxon>
        <taxon>BOP clade</taxon>
        <taxon>Oryzoideae</taxon>
        <taxon>Oryzeae</taxon>
        <taxon>Oryzinae</taxon>
        <taxon>Oryza</taxon>
    </lineage>
</organism>
<comment type="pathway">
    <text evidence="4">Amino-acid biosynthesis; L-threonine biosynthesis; L-threonine from L-aspartate: step 3/5.</text>
</comment>
<dbReference type="GO" id="GO:0009086">
    <property type="term" value="P:methionine biosynthetic process"/>
    <property type="evidence" value="ECO:0007669"/>
    <property type="project" value="UniProtKB-KW"/>
</dbReference>
<dbReference type="AlphaFoldDB" id="A0A0E0RD59"/>
<evidence type="ECO:0000313" key="9">
    <source>
        <dbReference type="Proteomes" id="UP000008022"/>
    </source>
</evidence>
<dbReference type="InterPro" id="IPR013212">
    <property type="entry name" value="Mad3/Bub1_I"/>
</dbReference>
<feature type="region of interest" description="Disordered" evidence="6">
    <location>
        <begin position="363"/>
        <end position="435"/>
    </location>
</feature>
<keyword evidence="3 4" id="KW-0560">Oxidoreductase</keyword>
<dbReference type="eggNOG" id="KOG0455">
    <property type="taxonomic scope" value="Eukaryota"/>
</dbReference>
<dbReference type="UniPathway" id="UPA00050">
    <property type="reaction ID" value="UER00063"/>
</dbReference>
<dbReference type="Gene3D" id="1.25.40.430">
    <property type="match status" value="1"/>
</dbReference>
<reference evidence="8" key="2">
    <citation type="submission" date="2015-06" db="UniProtKB">
        <authorList>
            <consortium name="EnsemblPlants"/>
        </authorList>
    </citation>
    <scope>IDENTIFICATION</scope>
</reference>
<comment type="similarity">
    <text evidence="5">Belongs to the homoserine dehydrogenase family.</text>
</comment>
<dbReference type="HOGENOM" id="CLU_346275_0_0_1"/>
<dbReference type="Pfam" id="PF00742">
    <property type="entry name" value="Homoserine_dh"/>
    <property type="match status" value="1"/>
</dbReference>
<dbReference type="OMA" id="AQTFETD"/>
<dbReference type="InterPro" id="IPR019811">
    <property type="entry name" value="HDH_CS"/>
</dbReference>
<feature type="compositionally biased region" description="Polar residues" evidence="6">
    <location>
        <begin position="374"/>
        <end position="408"/>
    </location>
</feature>
<comment type="catalytic activity">
    <reaction evidence="4">
        <text>L-homoserine + NADP(+) = L-aspartate 4-semialdehyde + NADPH + H(+)</text>
        <dbReference type="Rhea" id="RHEA:15761"/>
        <dbReference type="ChEBI" id="CHEBI:15378"/>
        <dbReference type="ChEBI" id="CHEBI:57476"/>
        <dbReference type="ChEBI" id="CHEBI:57783"/>
        <dbReference type="ChEBI" id="CHEBI:58349"/>
        <dbReference type="ChEBI" id="CHEBI:537519"/>
        <dbReference type="EC" id="1.1.1.3"/>
    </reaction>
</comment>
<dbReference type="Gramene" id="ORUFI12G01700.1">
    <property type="protein sequence ID" value="ORUFI12G01700.1"/>
    <property type="gene ID" value="ORUFI12G01700"/>
</dbReference>
<dbReference type="GO" id="GO:0004412">
    <property type="term" value="F:homoserine dehydrogenase activity"/>
    <property type="evidence" value="ECO:0007669"/>
    <property type="project" value="UniProtKB-EC"/>
</dbReference>
<dbReference type="SMART" id="SM00777">
    <property type="entry name" value="Mad3_BUB1_I"/>
    <property type="match status" value="1"/>
</dbReference>
<dbReference type="GO" id="GO:0009088">
    <property type="term" value="P:threonine biosynthetic process"/>
    <property type="evidence" value="ECO:0007669"/>
    <property type="project" value="UniProtKB-UniPathway"/>
</dbReference>
<evidence type="ECO:0000259" key="7">
    <source>
        <dbReference type="PROSITE" id="PS51489"/>
    </source>
</evidence>
<evidence type="ECO:0000256" key="5">
    <source>
        <dbReference type="RuleBase" id="RU004171"/>
    </source>
</evidence>
<dbReference type="STRING" id="4529.A0A0E0RD59"/>
<dbReference type="PROSITE" id="PS01042">
    <property type="entry name" value="HOMOSER_DHGENASE"/>
    <property type="match status" value="1"/>
</dbReference>
<name>A0A0E0RD59_ORYRU</name>
<evidence type="ECO:0000256" key="2">
    <source>
        <dbReference type="ARBA" id="ARBA00022857"/>
    </source>
</evidence>
<dbReference type="InterPro" id="IPR036291">
    <property type="entry name" value="NAD(P)-bd_dom_sf"/>
</dbReference>
<accession>A0A0E0RD59</accession>
<reference evidence="9" key="1">
    <citation type="submission" date="2013-06" db="EMBL/GenBank/DDBJ databases">
        <authorList>
            <person name="Zhao Q."/>
        </authorList>
    </citation>
    <scope>NUCLEOTIDE SEQUENCE</scope>
    <source>
        <strain evidence="9">cv. W1943</strain>
    </source>
</reference>
<dbReference type="InterPro" id="IPR011147">
    <property type="entry name" value="Bifunc_Aspkin/hSer_DH"/>
</dbReference>
<feature type="compositionally biased region" description="Basic and acidic residues" evidence="6">
    <location>
        <begin position="527"/>
        <end position="536"/>
    </location>
</feature>